<proteinExistence type="predicted"/>
<organism evidence="1 2">
    <name type="scientific">Holotrichia oblita</name>
    <name type="common">Chafer beetle</name>
    <dbReference type="NCBI Taxonomy" id="644536"/>
    <lineage>
        <taxon>Eukaryota</taxon>
        <taxon>Metazoa</taxon>
        <taxon>Ecdysozoa</taxon>
        <taxon>Arthropoda</taxon>
        <taxon>Hexapoda</taxon>
        <taxon>Insecta</taxon>
        <taxon>Pterygota</taxon>
        <taxon>Neoptera</taxon>
        <taxon>Endopterygota</taxon>
        <taxon>Coleoptera</taxon>
        <taxon>Polyphaga</taxon>
        <taxon>Scarabaeiformia</taxon>
        <taxon>Scarabaeidae</taxon>
        <taxon>Melolonthinae</taxon>
        <taxon>Holotrichia</taxon>
    </lineage>
</organism>
<gene>
    <name evidence="1" type="ORF">MML48_6g00011010</name>
</gene>
<keyword evidence="2" id="KW-1185">Reference proteome</keyword>
<reference evidence="1" key="1">
    <citation type="submission" date="2022-04" db="EMBL/GenBank/DDBJ databases">
        <title>Chromosome-scale genome assembly of Holotrichia oblita Faldermann.</title>
        <authorList>
            <person name="Rongchong L."/>
        </authorList>
    </citation>
    <scope>NUCLEOTIDE SEQUENCE</scope>
    <source>
        <strain evidence="1">81SQS9</strain>
    </source>
</reference>
<comment type="caution">
    <text evidence="1">The sequence shown here is derived from an EMBL/GenBank/DDBJ whole genome shotgun (WGS) entry which is preliminary data.</text>
</comment>
<evidence type="ECO:0000313" key="1">
    <source>
        <dbReference type="EMBL" id="KAI4459207.1"/>
    </source>
</evidence>
<evidence type="ECO:0000313" key="2">
    <source>
        <dbReference type="Proteomes" id="UP001056778"/>
    </source>
</evidence>
<sequence length="83" mass="9044">METVTTVFEYETENKLVNREVGQVKNIGQDGDATVVQGTYSYVGDDGQTYTDIQMTAAAEAARTAVSEVGYPNAYNAEGGYRY</sequence>
<protein>
    <submittedName>
        <fullName evidence="1">Insect cuticle protein</fullName>
    </submittedName>
</protein>
<dbReference type="EMBL" id="CM043020">
    <property type="protein sequence ID" value="KAI4459207.1"/>
    <property type="molecule type" value="Genomic_DNA"/>
</dbReference>
<dbReference type="Proteomes" id="UP001056778">
    <property type="component" value="Chromosome 6"/>
</dbReference>
<name>A0ACB9SXA2_HOLOL</name>
<accession>A0ACB9SXA2</accession>